<feature type="region of interest" description="Disordered" evidence="6">
    <location>
        <begin position="358"/>
        <end position="382"/>
    </location>
</feature>
<gene>
    <name evidence="9" type="ORF">VTL71DRAFT_10146</name>
</gene>
<dbReference type="Pfam" id="PF20684">
    <property type="entry name" value="Fung_rhodopsin"/>
    <property type="match status" value="1"/>
</dbReference>
<dbReference type="InterPro" id="IPR052337">
    <property type="entry name" value="SAT4-like"/>
</dbReference>
<proteinExistence type="inferred from homology"/>
<evidence type="ECO:0000256" key="5">
    <source>
        <dbReference type="ARBA" id="ARBA00038359"/>
    </source>
</evidence>
<dbReference type="Proteomes" id="UP001595075">
    <property type="component" value="Unassembled WGS sequence"/>
</dbReference>
<dbReference type="EMBL" id="JAZHXI010000026">
    <property type="protein sequence ID" value="KAL2059762.1"/>
    <property type="molecule type" value="Genomic_DNA"/>
</dbReference>
<name>A0ABR4BQM1_9HELO</name>
<dbReference type="InterPro" id="IPR049326">
    <property type="entry name" value="Rhodopsin_dom_fungi"/>
</dbReference>
<reference evidence="9 10" key="1">
    <citation type="journal article" date="2024" name="Commun. Biol.">
        <title>Comparative genomic analysis of thermophilic fungi reveals convergent evolutionary adaptations and gene losses.</title>
        <authorList>
            <person name="Steindorff A.S."/>
            <person name="Aguilar-Pontes M.V."/>
            <person name="Robinson A.J."/>
            <person name="Andreopoulos B."/>
            <person name="LaButti K."/>
            <person name="Kuo A."/>
            <person name="Mondo S."/>
            <person name="Riley R."/>
            <person name="Otillar R."/>
            <person name="Haridas S."/>
            <person name="Lipzen A."/>
            <person name="Grimwood J."/>
            <person name="Schmutz J."/>
            <person name="Clum A."/>
            <person name="Reid I.D."/>
            <person name="Moisan M.C."/>
            <person name="Butler G."/>
            <person name="Nguyen T.T.M."/>
            <person name="Dewar K."/>
            <person name="Conant G."/>
            <person name="Drula E."/>
            <person name="Henrissat B."/>
            <person name="Hansel C."/>
            <person name="Singer S."/>
            <person name="Hutchinson M.I."/>
            <person name="de Vries R.P."/>
            <person name="Natvig D.O."/>
            <person name="Powell A.J."/>
            <person name="Tsang A."/>
            <person name="Grigoriev I.V."/>
        </authorList>
    </citation>
    <scope>NUCLEOTIDE SEQUENCE [LARGE SCALE GENOMIC DNA]</scope>
    <source>
        <strain evidence="9 10">CBS 494.80</strain>
    </source>
</reference>
<feature type="transmembrane region" description="Helical" evidence="7">
    <location>
        <begin position="197"/>
        <end position="218"/>
    </location>
</feature>
<dbReference type="PANTHER" id="PTHR33048">
    <property type="entry name" value="PTH11-LIKE INTEGRAL MEMBRANE PROTEIN (AFU_ORTHOLOGUE AFUA_5G11245)"/>
    <property type="match status" value="1"/>
</dbReference>
<evidence type="ECO:0000256" key="1">
    <source>
        <dbReference type="ARBA" id="ARBA00004141"/>
    </source>
</evidence>
<evidence type="ECO:0000256" key="2">
    <source>
        <dbReference type="ARBA" id="ARBA00022692"/>
    </source>
</evidence>
<keyword evidence="10" id="KW-1185">Reference proteome</keyword>
<feature type="transmembrane region" description="Helical" evidence="7">
    <location>
        <begin position="263"/>
        <end position="287"/>
    </location>
</feature>
<evidence type="ECO:0000256" key="6">
    <source>
        <dbReference type="SAM" id="MobiDB-lite"/>
    </source>
</evidence>
<evidence type="ECO:0000256" key="7">
    <source>
        <dbReference type="SAM" id="Phobius"/>
    </source>
</evidence>
<evidence type="ECO:0000256" key="3">
    <source>
        <dbReference type="ARBA" id="ARBA00022989"/>
    </source>
</evidence>
<organism evidence="9 10">
    <name type="scientific">Oculimacula yallundae</name>
    <dbReference type="NCBI Taxonomy" id="86028"/>
    <lineage>
        <taxon>Eukaryota</taxon>
        <taxon>Fungi</taxon>
        <taxon>Dikarya</taxon>
        <taxon>Ascomycota</taxon>
        <taxon>Pezizomycotina</taxon>
        <taxon>Leotiomycetes</taxon>
        <taxon>Helotiales</taxon>
        <taxon>Ploettnerulaceae</taxon>
        <taxon>Oculimacula</taxon>
    </lineage>
</organism>
<comment type="subcellular location">
    <subcellularLocation>
        <location evidence="1">Membrane</location>
        <topology evidence="1">Multi-pass membrane protein</topology>
    </subcellularLocation>
</comment>
<keyword evidence="2 7" id="KW-0812">Transmembrane</keyword>
<comment type="similarity">
    <text evidence="5">Belongs to the SAT4 family.</text>
</comment>
<keyword evidence="4 7" id="KW-0472">Membrane</keyword>
<feature type="transmembrane region" description="Helical" evidence="7">
    <location>
        <begin position="150"/>
        <end position="169"/>
    </location>
</feature>
<evidence type="ECO:0000313" key="10">
    <source>
        <dbReference type="Proteomes" id="UP001595075"/>
    </source>
</evidence>
<evidence type="ECO:0000256" key="4">
    <source>
        <dbReference type="ARBA" id="ARBA00023136"/>
    </source>
</evidence>
<evidence type="ECO:0000313" key="9">
    <source>
        <dbReference type="EMBL" id="KAL2059762.1"/>
    </source>
</evidence>
<evidence type="ECO:0000259" key="8">
    <source>
        <dbReference type="Pfam" id="PF20684"/>
    </source>
</evidence>
<comment type="caution">
    <text evidence="9">The sequence shown here is derived from an EMBL/GenBank/DDBJ whole genome shotgun (WGS) entry which is preliminary data.</text>
</comment>
<feature type="transmembrane region" description="Helical" evidence="7">
    <location>
        <begin position="119"/>
        <end position="138"/>
    </location>
</feature>
<keyword evidence="3 7" id="KW-1133">Transmembrane helix</keyword>
<protein>
    <recommendedName>
        <fullName evidence="8">Rhodopsin domain-containing protein</fullName>
    </recommendedName>
</protein>
<dbReference type="PANTHER" id="PTHR33048:SF64">
    <property type="entry name" value="INTEGRAL MEMBRANE PROTEIN"/>
    <property type="match status" value="1"/>
</dbReference>
<feature type="transmembrane region" description="Helical" evidence="7">
    <location>
        <begin position="20"/>
        <end position="40"/>
    </location>
</feature>
<feature type="domain" description="Rhodopsin" evidence="8">
    <location>
        <begin position="36"/>
        <end position="288"/>
    </location>
</feature>
<accession>A0ABR4BQM1</accession>
<feature type="transmembrane region" description="Helical" evidence="7">
    <location>
        <begin position="52"/>
        <end position="71"/>
    </location>
</feature>
<feature type="transmembrane region" description="Helical" evidence="7">
    <location>
        <begin position="230"/>
        <end position="251"/>
    </location>
</feature>
<sequence length="407" mass="45659">MGWVYNLVNEDAATNASAIFGVGVFLTILSLSIVSLRMYVRWRIVRTITIDDWFIVATWLFSFIFITLTFARKYFPIIYITRPYTYDLEETRWGLGLQDTADIPLENIPKAGFLEFVGAPFYILSIFGFKISAIFTFLRTAVDLNYRRTIVALAIACSTFHFCFFVAQLNRCTPVAKQWDPSILDGKCLPLVPFNTAMGSFVIIFNILTMLTPIPILLHSCFSLRKNIMIGFSFVLGTLVTLASLMRILSISSQARTNNHSRALIWSMVETQLGIVAVSIVPLAPLFQSFLEKGSVRSLSIASFDTRRSYDKLKAYVRKMRKGKLDKTWNRLVLFWGYGDGGMKGDGDVEAGESRMATSRVGSRMSSRMGRGGGHGSTDELTGPMVIMMTTEVIVTRDGDEHYDAKG</sequence>
<feature type="compositionally biased region" description="Low complexity" evidence="6">
    <location>
        <begin position="359"/>
        <end position="369"/>
    </location>
</feature>